<organism evidence="1 2">
    <name type="scientific">Sneathiella marina</name>
    <dbReference type="NCBI Taxonomy" id="2950108"/>
    <lineage>
        <taxon>Bacteria</taxon>
        <taxon>Pseudomonadati</taxon>
        <taxon>Pseudomonadota</taxon>
        <taxon>Alphaproteobacteria</taxon>
        <taxon>Sneathiellales</taxon>
        <taxon>Sneathiellaceae</taxon>
        <taxon>Sneathiella</taxon>
    </lineage>
</organism>
<evidence type="ECO:0000313" key="2">
    <source>
        <dbReference type="Proteomes" id="UP001056291"/>
    </source>
</evidence>
<dbReference type="EMBL" id="CP098747">
    <property type="protein sequence ID" value="USG61688.1"/>
    <property type="molecule type" value="Genomic_DNA"/>
</dbReference>
<name>A0ABY4W6D9_9PROT</name>
<gene>
    <name evidence="1" type="ORF">NBZ79_01695</name>
</gene>
<dbReference type="Gene3D" id="3.40.50.150">
    <property type="entry name" value="Vaccinia Virus protein VP39"/>
    <property type="match status" value="1"/>
</dbReference>
<dbReference type="InterPro" id="IPR029063">
    <property type="entry name" value="SAM-dependent_MTases_sf"/>
</dbReference>
<evidence type="ECO:0000313" key="1">
    <source>
        <dbReference type="EMBL" id="USG61688.1"/>
    </source>
</evidence>
<proteinExistence type="predicted"/>
<accession>A0ABY4W6D9</accession>
<reference evidence="1" key="1">
    <citation type="submission" date="2022-06" db="EMBL/GenBank/DDBJ databases">
        <title>Sneathiella actinostolidae sp. nov., isolated from a sea anemonein the Western Pacific Ocean.</title>
        <authorList>
            <person name="Wei M.J."/>
        </authorList>
    </citation>
    <scope>NUCLEOTIDE SEQUENCE</scope>
    <source>
        <strain evidence="1">PHK-P5</strain>
    </source>
</reference>
<keyword evidence="2" id="KW-1185">Reference proteome</keyword>
<sequence>MKHYEELTGGEGRRIFYRAERFDAKTLMSSISPVVDVQDKSFDLLDVSMSGISFVSPQSTSWLDELNKDVPLSLKLDSTEIFAGRGTIRRIEPLKSQQIVALEFTKGYLDIKKILRRHDEISLQKSIQAGMQDTTELVPGEYKQLISDAIFLLRSARTTLEEIEAELSPDMPRRDERIRDTVIDCEKIAFARWKEFYKQGNKIVCEIRHDPKIVNAVKRYTEATLMPELMAGKLWNRSYTKPLGYPGDFQVMNYFYNISLLGETAYEKFCHKLGYSSGEVISFRMTMVRQAIARLTALAAERGKSSFDVASLGCGPAQEVRNFLKADVLPLPVSFTLIDQDHEALTYAYENSFPEVARLNGQAKVNCLHTSFVQFLSAGKLVGKLGLQDLVYSVGLVDYLSARQANRFVTGLYGKLKPGGTIIVGNMRHSEDSLEWLLDYVTDWKLEYRTEDEMLAMADKIEPEAKREVLADVTGHCHLLLVTKPE</sequence>
<dbReference type="SUPFAM" id="SSF53335">
    <property type="entry name" value="S-adenosyl-L-methionine-dependent methyltransferases"/>
    <property type="match status" value="1"/>
</dbReference>
<dbReference type="Proteomes" id="UP001056291">
    <property type="component" value="Chromosome"/>
</dbReference>
<protein>
    <submittedName>
        <fullName evidence="1">PilZ domain-containing protein</fullName>
    </submittedName>
</protein>
<dbReference type="RefSeq" id="WP_251934862.1">
    <property type="nucleotide sequence ID" value="NZ_CP098747.1"/>
</dbReference>